<evidence type="ECO:0000313" key="4">
    <source>
        <dbReference type="EMBL" id="MSS14067.1"/>
    </source>
</evidence>
<accession>A0A6L5X3H2</accession>
<feature type="domain" description="SH3b" evidence="3">
    <location>
        <begin position="218"/>
        <end position="276"/>
    </location>
</feature>
<dbReference type="Pfam" id="PF13780">
    <property type="entry name" value="DUF4176"/>
    <property type="match status" value="1"/>
</dbReference>
<keyword evidence="2" id="KW-0732">Signal</keyword>
<feature type="region of interest" description="Disordered" evidence="1">
    <location>
        <begin position="167"/>
        <end position="250"/>
    </location>
</feature>
<evidence type="ECO:0000259" key="3">
    <source>
        <dbReference type="Pfam" id="PF08239"/>
    </source>
</evidence>
<name>A0A6L5X3H2_9FIRM</name>
<feature type="compositionally biased region" description="Low complexity" evidence="1">
    <location>
        <begin position="208"/>
        <end position="217"/>
    </location>
</feature>
<sequence length="276" mass="29605">MNMRRRDSDIRHRMAAAVLAAGVLAGSAAVYAGEGTTAPAGTEASNDAEVQAGMTEEAMSEAGKVAISEQEHGIPADEWLPIGSVVKVRGYKRSFMVLGRAVLNDSDSCYYDYCACLYPDGYMGGTLYFFNQDLIARVESEGYEDAYEKLYREENLDGLDVEALTDGSQTEAAKGEGPESGAAAGAQETEESTEADQAGQTEPAESETAGTVYTTTTNVRLRSEPSTDGEALTTIPGGRQVTEDTDRKEKDGWIPVLFTDNAGKVLSGWIKKTYLK</sequence>
<gene>
    <name evidence="4" type="ORF">FYJ35_03260</name>
</gene>
<evidence type="ECO:0000256" key="2">
    <source>
        <dbReference type="SAM" id="SignalP"/>
    </source>
</evidence>
<reference evidence="4 5" key="1">
    <citation type="submission" date="2019-08" db="EMBL/GenBank/DDBJ databases">
        <title>In-depth cultivation of the pig gut microbiome towards novel bacterial diversity and tailored functional studies.</title>
        <authorList>
            <person name="Wylensek D."/>
            <person name="Hitch T.C.A."/>
            <person name="Clavel T."/>
        </authorList>
    </citation>
    <scope>NUCLEOTIDE SEQUENCE [LARGE SCALE GENOMIC DNA]</scope>
    <source>
        <strain evidence="4 5">Oil+RF-744-WCA-WT-11</strain>
    </source>
</reference>
<keyword evidence="5" id="KW-1185">Reference proteome</keyword>
<dbReference type="AlphaFoldDB" id="A0A6L5X3H2"/>
<evidence type="ECO:0000313" key="5">
    <source>
        <dbReference type="Proteomes" id="UP000481852"/>
    </source>
</evidence>
<dbReference type="Pfam" id="PF08239">
    <property type="entry name" value="SH3_3"/>
    <property type="match status" value="1"/>
</dbReference>
<feature type="signal peptide" evidence="2">
    <location>
        <begin position="1"/>
        <end position="32"/>
    </location>
</feature>
<evidence type="ECO:0000256" key="1">
    <source>
        <dbReference type="SAM" id="MobiDB-lite"/>
    </source>
</evidence>
<proteinExistence type="predicted"/>
<dbReference type="InterPro" id="IPR003646">
    <property type="entry name" value="SH3-like_bac-type"/>
</dbReference>
<dbReference type="Proteomes" id="UP000481852">
    <property type="component" value="Unassembled WGS sequence"/>
</dbReference>
<comment type="caution">
    <text evidence="4">The sequence shown here is derived from an EMBL/GenBank/DDBJ whole genome shotgun (WGS) entry which is preliminary data.</text>
</comment>
<dbReference type="Gene3D" id="2.30.30.40">
    <property type="entry name" value="SH3 Domains"/>
    <property type="match status" value="1"/>
</dbReference>
<protein>
    <submittedName>
        <fullName evidence="4">DUF4176 domain-containing protein</fullName>
    </submittedName>
</protein>
<dbReference type="InterPro" id="IPR025233">
    <property type="entry name" value="DUF4176"/>
</dbReference>
<feature type="compositionally biased region" description="Basic and acidic residues" evidence="1">
    <location>
        <begin position="241"/>
        <end position="250"/>
    </location>
</feature>
<organism evidence="4 5">
    <name type="scientific">Porcincola intestinalis</name>
    <dbReference type="NCBI Taxonomy" id="2606632"/>
    <lineage>
        <taxon>Bacteria</taxon>
        <taxon>Bacillati</taxon>
        <taxon>Bacillota</taxon>
        <taxon>Clostridia</taxon>
        <taxon>Lachnospirales</taxon>
        <taxon>Lachnospiraceae</taxon>
        <taxon>Porcincola</taxon>
    </lineage>
</organism>
<feature type="chain" id="PRO_5026977166" evidence="2">
    <location>
        <begin position="33"/>
        <end position="276"/>
    </location>
</feature>
<dbReference type="EMBL" id="VULZ01000002">
    <property type="protein sequence ID" value="MSS14067.1"/>
    <property type="molecule type" value="Genomic_DNA"/>
</dbReference>